<accession>A0ACC3BQD4</accession>
<proteinExistence type="predicted"/>
<dbReference type="Proteomes" id="UP000798662">
    <property type="component" value="Chromosome 1"/>
</dbReference>
<comment type="caution">
    <text evidence="1">The sequence shown here is derived from an EMBL/GenBank/DDBJ whole genome shotgun (WGS) entry which is preliminary data.</text>
</comment>
<gene>
    <name evidence="1" type="ORF">I4F81_002729</name>
</gene>
<organism evidence="1 2">
    <name type="scientific">Pyropia yezoensis</name>
    <name type="common">Susabi-nori</name>
    <name type="synonym">Porphyra yezoensis</name>
    <dbReference type="NCBI Taxonomy" id="2788"/>
    <lineage>
        <taxon>Eukaryota</taxon>
        <taxon>Rhodophyta</taxon>
        <taxon>Bangiophyceae</taxon>
        <taxon>Bangiales</taxon>
        <taxon>Bangiaceae</taxon>
        <taxon>Pyropia</taxon>
    </lineage>
</organism>
<protein>
    <submittedName>
        <fullName evidence="1">Uncharacterized protein</fullName>
    </submittedName>
</protein>
<sequence length="284" mass="31175">MMPTHSGAEPLPKVEKLNAGNHLAWFANMEQMLKLKNCWAAVDEDAPPRVVRIMQEEERIPSRAELEAVIAGNPTTEAGKAAKTKARAQLATLDWQRMDEVAMATMHLYVEPVHHVTFRVSNTAREAWGKLKVAFRSQSMAMALEMRRQLTGIRMRVGEPMLEYINRGTLLQYELGQLGQGPPEGDLVAAILGGLPAAYDTTVELLTGQETLTMAKVTDRLMAAEVRHKALHGPGSDKAVAFGAMPSPSAPVYGTNPASRNGKPQPWEPRRSSTACLPSALRFR</sequence>
<reference evidence="1" key="1">
    <citation type="submission" date="2019-11" db="EMBL/GenBank/DDBJ databases">
        <title>Nori genome reveals adaptations in red seaweeds to the harsh intertidal environment.</title>
        <authorList>
            <person name="Wang D."/>
            <person name="Mao Y."/>
        </authorList>
    </citation>
    <scope>NUCLEOTIDE SEQUENCE</scope>
    <source>
        <tissue evidence="1">Gametophyte</tissue>
    </source>
</reference>
<dbReference type="EMBL" id="CM020618">
    <property type="protein sequence ID" value="KAK1860140.1"/>
    <property type="molecule type" value="Genomic_DNA"/>
</dbReference>
<keyword evidence="2" id="KW-1185">Reference proteome</keyword>
<name>A0ACC3BQD4_PYRYE</name>
<evidence type="ECO:0000313" key="1">
    <source>
        <dbReference type="EMBL" id="KAK1860140.1"/>
    </source>
</evidence>
<evidence type="ECO:0000313" key="2">
    <source>
        <dbReference type="Proteomes" id="UP000798662"/>
    </source>
</evidence>